<accession>A0ABV7XL95</accession>
<dbReference type="EC" id="1.1.5.-" evidence="3"/>
<dbReference type="RefSeq" id="WP_386743931.1">
    <property type="nucleotide sequence ID" value="NZ_JBHRYA010000007.1"/>
</dbReference>
<feature type="signal peptide" evidence="1">
    <location>
        <begin position="1"/>
        <end position="21"/>
    </location>
</feature>
<evidence type="ECO:0000313" key="4">
    <source>
        <dbReference type="Proteomes" id="UP001595705"/>
    </source>
</evidence>
<keyword evidence="1" id="KW-0732">Signal</keyword>
<keyword evidence="4" id="KW-1185">Reference proteome</keyword>
<gene>
    <name evidence="3" type="ORF">ACFONC_10745</name>
</gene>
<dbReference type="InterPro" id="IPR011041">
    <property type="entry name" value="Quinoprot_gluc/sorb_DH_b-prop"/>
</dbReference>
<dbReference type="EMBL" id="JBHRYA010000007">
    <property type="protein sequence ID" value="MFC3716631.1"/>
    <property type="molecule type" value="Genomic_DNA"/>
</dbReference>
<evidence type="ECO:0000313" key="3">
    <source>
        <dbReference type="EMBL" id="MFC3716631.1"/>
    </source>
</evidence>
<evidence type="ECO:0000259" key="2">
    <source>
        <dbReference type="Pfam" id="PF07995"/>
    </source>
</evidence>
<dbReference type="PANTHER" id="PTHR19328">
    <property type="entry name" value="HEDGEHOG-INTERACTING PROTEIN"/>
    <property type="match status" value="1"/>
</dbReference>
<dbReference type="GO" id="GO:0016491">
    <property type="term" value="F:oxidoreductase activity"/>
    <property type="evidence" value="ECO:0007669"/>
    <property type="project" value="UniProtKB-KW"/>
</dbReference>
<protein>
    <submittedName>
        <fullName evidence="3">PQQ-dependent sugar dehydrogenase</fullName>
        <ecNumber evidence="3">1.1.5.-</ecNumber>
    </submittedName>
</protein>
<name>A0ABV7XL95_9GAMM</name>
<feature type="chain" id="PRO_5046949275" evidence="1">
    <location>
        <begin position="22"/>
        <end position="430"/>
    </location>
</feature>
<keyword evidence="3" id="KW-0560">Oxidoreductase</keyword>
<dbReference type="SUPFAM" id="SSF50952">
    <property type="entry name" value="Soluble quinoprotein glucose dehydrogenase"/>
    <property type="match status" value="1"/>
</dbReference>
<comment type="caution">
    <text evidence="3">The sequence shown here is derived from an EMBL/GenBank/DDBJ whole genome shotgun (WGS) entry which is preliminary data.</text>
</comment>
<proteinExistence type="predicted"/>
<dbReference type="PANTHER" id="PTHR19328:SF75">
    <property type="entry name" value="ALDOSE SUGAR DEHYDROGENASE YLII"/>
    <property type="match status" value="1"/>
</dbReference>
<dbReference type="Pfam" id="PF07995">
    <property type="entry name" value="GSDH"/>
    <property type="match status" value="1"/>
</dbReference>
<feature type="domain" description="Glucose/Sorbosone dehydrogenase" evidence="2">
    <location>
        <begin position="95"/>
        <end position="424"/>
    </location>
</feature>
<dbReference type="Gene3D" id="2.120.10.30">
    <property type="entry name" value="TolB, C-terminal domain"/>
    <property type="match status" value="1"/>
</dbReference>
<sequence length="430" mass="45890">MRSILPVIACLTLLSAGCERAALTAEGVTAEAAETGDADADRAFAAGTRGLVVARPASLPAGADAIAAAPPRTGGPLPALRVPAQPFVKTEYARFDEPWAMTFLPDGRLLVTEKQGRLRLFDPNTRQVGEIIGVPVVAYGGQGGFGDVVLHPQFAGNRLVYISYAEQGDGSTRGAAVTRATLTLDAGSGGSLSNLQVVWRQVPKVGGSAHYSHRIAFDRFGKLLISSGERQQMTPAQDMQSNLGKIVRLNADGSVPADNPFVAQGGVAAQVWTLGHRNVLGLAFDAAGRLWEHEMGPMGGDELNLVERGSNYGWPIVSNGDHYDGTPIPDHDTRPEFNAPEAWWTPVIAPSGFVIYSGSMFPYFRGHGFIGGLASQALVRIQFDGARAREATRYDMGRRIREVEQGPDGAIWLLEDGDNARLLKLTPVLP</sequence>
<evidence type="ECO:0000256" key="1">
    <source>
        <dbReference type="SAM" id="SignalP"/>
    </source>
</evidence>
<dbReference type="InterPro" id="IPR012938">
    <property type="entry name" value="Glc/Sorbosone_DH"/>
</dbReference>
<dbReference type="PROSITE" id="PS51257">
    <property type="entry name" value="PROKAR_LIPOPROTEIN"/>
    <property type="match status" value="1"/>
</dbReference>
<dbReference type="InterPro" id="IPR011042">
    <property type="entry name" value="6-blade_b-propeller_TolB-like"/>
</dbReference>
<reference evidence="4" key="1">
    <citation type="journal article" date="2019" name="Int. J. Syst. Evol. Microbiol.">
        <title>The Global Catalogue of Microorganisms (GCM) 10K type strain sequencing project: providing services to taxonomists for standard genome sequencing and annotation.</title>
        <authorList>
            <consortium name="The Broad Institute Genomics Platform"/>
            <consortium name="The Broad Institute Genome Sequencing Center for Infectious Disease"/>
            <person name="Wu L."/>
            <person name="Ma J."/>
        </authorList>
    </citation>
    <scope>NUCLEOTIDE SEQUENCE [LARGE SCALE GENOMIC DNA]</scope>
    <source>
        <strain evidence="4">KCTC 42441</strain>
    </source>
</reference>
<dbReference type="Proteomes" id="UP001595705">
    <property type="component" value="Unassembled WGS sequence"/>
</dbReference>
<organism evidence="3 4">
    <name type="scientific">Luteimonas soli</name>
    <dbReference type="NCBI Taxonomy" id="1648966"/>
    <lineage>
        <taxon>Bacteria</taxon>
        <taxon>Pseudomonadati</taxon>
        <taxon>Pseudomonadota</taxon>
        <taxon>Gammaproteobacteria</taxon>
        <taxon>Lysobacterales</taxon>
        <taxon>Lysobacteraceae</taxon>
        <taxon>Luteimonas</taxon>
    </lineage>
</organism>